<feature type="region of interest" description="Disordered" evidence="1">
    <location>
        <begin position="1"/>
        <end position="83"/>
    </location>
</feature>
<dbReference type="AlphaFoldDB" id="A0A7S1Q4W0"/>
<evidence type="ECO:0000313" key="2">
    <source>
        <dbReference type="EMBL" id="CAD9117346.1"/>
    </source>
</evidence>
<sequence length="118" mass="12822">MAAAPDETEHPSVQFCGDFPDARYESDPDLSDSLLSLPASESGSPELNRFPVTQAHASRDRDHRAEQSAASTTSFEPSSSLSLPPAVVTTTVYRRVRMTREEAYQRAAAVLAAKGIRK</sequence>
<evidence type="ECO:0000256" key="1">
    <source>
        <dbReference type="SAM" id="MobiDB-lite"/>
    </source>
</evidence>
<accession>A0A7S1Q4W0</accession>
<reference evidence="2" key="1">
    <citation type="submission" date="2021-01" db="EMBL/GenBank/DDBJ databases">
        <authorList>
            <person name="Corre E."/>
            <person name="Pelletier E."/>
            <person name="Niang G."/>
            <person name="Scheremetjew M."/>
            <person name="Finn R."/>
            <person name="Kale V."/>
            <person name="Holt S."/>
            <person name="Cochrane G."/>
            <person name="Meng A."/>
            <person name="Brown T."/>
            <person name="Cohen L."/>
        </authorList>
    </citation>
    <scope>NUCLEOTIDE SEQUENCE</scope>
    <source>
        <strain evidence="2">CCAP 1951/1</strain>
    </source>
</reference>
<proteinExistence type="predicted"/>
<feature type="compositionally biased region" description="Basic and acidic residues" evidence="1">
    <location>
        <begin position="57"/>
        <end position="66"/>
    </location>
</feature>
<feature type="compositionally biased region" description="Low complexity" evidence="1">
    <location>
        <begin position="68"/>
        <end position="83"/>
    </location>
</feature>
<gene>
    <name evidence="2" type="ORF">NDES1114_LOCUS15439</name>
</gene>
<organism evidence="2">
    <name type="scientific">Neobodo designis</name>
    <name type="common">Flagellated protozoan</name>
    <name type="synonym">Bodo designis</name>
    <dbReference type="NCBI Taxonomy" id="312471"/>
    <lineage>
        <taxon>Eukaryota</taxon>
        <taxon>Discoba</taxon>
        <taxon>Euglenozoa</taxon>
        <taxon>Kinetoplastea</taxon>
        <taxon>Metakinetoplastina</taxon>
        <taxon>Neobodonida</taxon>
        <taxon>Neobodo</taxon>
    </lineage>
</organism>
<name>A0A7S1Q4W0_NEODS</name>
<protein>
    <submittedName>
        <fullName evidence="2">Uncharacterized protein</fullName>
    </submittedName>
</protein>
<dbReference type="EMBL" id="HBGF01023364">
    <property type="protein sequence ID" value="CAD9117346.1"/>
    <property type="molecule type" value="Transcribed_RNA"/>
</dbReference>